<sequence length="267" mass="29787">MSNGVSGSNGEFAAERGRPFIIAATIRTGSYNLVSLLNSAPDLVCYGEIYKGKSVELPPEVLADVGLKRGEVEARDARGEELLNTLADRNKPAATGFKLFPRHLDGRKFLRKALFSGRYRVVLLQRALLEVCVSHVAAQMTGQYVRREGQPLREQKVEILPKHVQDAIGFTNRHRRICRELRKDEGIETFDIDYRETLQAEPLNRLLAFLGSEAKAEELSSQMLPQSASTLAERVSNWEALAVHLRAIERTDLLEDAGYDANGVPRT</sequence>
<evidence type="ECO:0000313" key="1">
    <source>
        <dbReference type="EMBL" id="QHQ35496.1"/>
    </source>
</evidence>
<dbReference type="KEGG" id="amaq:GO499_09990"/>
<dbReference type="RefSeq" id="WP_161862056.1">
    <property type="nucleotide sequence ID" value="NZ_CP046620.1"/>
</dbReference>
<evidence type="ECO:0000313" key="2">
    <source>
        <dbReference type="Proteomes" id="UP000464495"/>
    </source>
</evidence>
<proteinExistence type="predicted"/>
<dbReference type="Gene3D" id="3.40.50.300">
    <property type="entry name" value="P-loop containing nucleotide triphosphate hydrolases"/>
    <property type="match status" value="1"/>
</dbReference>
<name>A0A6P1T214_9RHOB</name>
<gene>
    <name evidence="1" type="ORF">GO499_09990</name>
</gene>
<dbReference type="SUPFAM" id="SSF52540">
    <property type="entry name" value="P-loop containing nucleoside triphosphate hydrolases"/>
    <property type="match status" value="1"/>
</dbReference>
<accession>A0A6P1T214</accession>
<reference evidence="1 2" key="1">
    <citation type="submission" date="2019-12" db="EMBL/GenBank/DDBJ databases">
        <title>Complete genome sequence of Algicella marina strain 9Alg 56(T) isolated from the red alga Tichocarpus crinitus.</title>
        <authorList>
            <person name="Kim S.-G."/>
            <person name="Nedashkovskaya O.I."/>
        </authorList>
    </citation>
    <scope>NUCLEOTIDE SEQUENCE [LARGE SCALE GENOMIC DNA]</scope>
    <source>
        <strain evidence="1 2">9Alg 56</strain>
    </source>
</reference>
<dbReference type="InterPro" id="IPR027417">
    <property type="entry name" value="P-loop_NTPase"/>
</dbReference>
<dbReference type="AlphaFoldDB" id="A0A6P1T214"/>
<dbReference type="EMBL" id="CP046620">
    <property type="protein sequence ID" value="QHQ35496.1"/>
    <property type="molecule type" value="Genomic_DNA"/>
</dbReference>
<evidence type="ECO:0008006" key="3">
    <source>
        <dbReference type="Google" id="ProtNLM"/>
    </source>
</evidence>
<organism evidence="1 2">
    <name type="scientific">Algicella marina</name>
    <dbReference type="NCBI Taxonomy" id="2683284"/>
    <lineage>
        <taxon>Bacteria</taxon>
        <taxon>Pseudomonadati</taxon>
        <taxon>Pseudomonadota</taxon>
        <taxon>Alphaproteobacteria</taxon>
        <taxon>Rhodobacterales</taxon>
        <taxon>Paracoccaceae</taxon>
        <taxon>Algicella</taxon>
    </lineage>
</organism>
<protein>
    <recommendedName>
        <fullName evidence="3">Stf0 sulfotransferase</fullName>
    </recommendedName>
</protein>
<keyword evidence="2" id="KW-1185">Reference proteome</keyword>
<dbReference type="Proteomes" id="UP000464495">
    <property type="component" value="Chromosome"/>
</dbReference>